<evidence type="ECO:0000256" key="2">
    <source>
        <dbReference type="ARBA" id="ARBA00022723"/>
    </source>
</evidence>
<keyword evidence="3" id="KW-0560">Oxidoreductase</keyword>
<dbReference type="Proteomes" id="UP001141806">
    <property type="component" value="Unassembled WGS sequence"/>
</dbReference>
<proteinExistence type="inferred from homology"/>
<sequence>MNNKWPEYPSDLRDACEEYCRAVEKLSFKLLELISLSLGFFIRLNHYPPCPTPDLAPGVGRHKDIDAPTILATCGLKVKRKTYGEWVRVMTIPESYIIKVGDVIQRERERFSIPFVLNPSHYEMVKPLEEPVDEEKEPAARYKAYNWGKFISARKLSNFKKLTLENVQITDLKISK</sequence>
<feature type="domain" description="Isopenicillin N synthase-like Fe(2+) 2OG dioxygenase" evidence="5">
    <location>
        <begin position="42"/>
        <end position="105"/>
    </location>
</feature>
<evidence type="ECO:0000259" key="5">
    <source>
        <dbReference type="Pfam" id="PF03171"/>
    </source>
</evidence>
<dbReference type="OrthoDB" id="288590at2759"/>
<keyword evidence="7" id="KW-1185">Reference proteome</keyword>
<keyword evidence="4" id="KW-0408">Iron</keyword>
<evidence type="ECO:0000313" key="6">
    <source>
        <dbReference type="EMBL" id="KAJ4962626.1"/>
    </source>
</evidence>
<dbReference type="Gene3D" id="2.60.120.330">
    <property type="entry name" value="B-lactam Antibiotic, Isopenicillin N Synthase, Chain"/>
    <property type="match status" value="1"/>
</dbReference>
<dbReference type="AlphaFoldDB" id="A0A9Q0K4C0"/>
<comment type="caution">
    <text evidence="6">The sequence shown here is derived from an EMBL/GenBank/DDBJ whole genome shotgun (WGS) entry which is preliminary data.</text>
</comment>
<evidence type="ECO:0000256" key="4">
    <source>
        <dbReference type="ARBA" id="ARBA00023004"/>
    </source>
</evidence>
<dbReference type="PANTHER" id="PTHR10209">
    <property type="entry name" value="OXIDOREDUCTASE, 2OG-FE II OXYGENASE FAMILY PROTEIN"/>
    <property type="match status" value="1"/>
</dbReference>
<dbReference type="InterPro" id="IPR044861">
    <property type="entry name" value="IPNS-like_FE2OG_OXY"/>
</dbReference>
<dbReference type="Pfam" id="PF03171">
    <property type="entry name" value="2OG-FeII_Oxy"/>
    <property type="match status" value="1"/>
</dbReference>
<evidence type="ECO:0000256" key="3">
    <source>
        <dbReference type="ARBA" id="ARBA00023002"/>
    </source>
</evidence>
<protein>
    <recommendedName>
        <fullName evidence="5">Isopenicillin N synthase-like Fe(2+) 2OG dioxygenase domain-containing protein</fullName>
    </recommendedName>
</protein>
<keyword evidence="2" id="KW-0479">Metal-binding</keyword>
<reference evidence="6" key="1">
    <citation type="journal article" date="2023" name="Plant J.">
        <title>The genome of the king protea, Protea cynaroides.</title>
        <authorList>
            <person name="Chang J."/>
            <person name="Duong T.A."/>
            <person name="Schoeman C."/>
            <person name="Ma X."/>
            <person name="Roodt D."/>
            <person name="Barker N."/>
            <person name="Li Z."/>
            <person name="Van de Peer Y."/>
            <person name="Mizrachi E."/>
        </authorList>
    </citation>
    <scope>NUCLEOTIDE SEQUENCE</scope>
    <source>
        <tissue evidence="6">Young leaves</tissue>
    </source>
</reference>
<gene>
    <name evidence="6" type="ORF">NE237_022565</name>
</gene>
<evidence type="ECO:0000256" key="1">
    <source>
        <dbReference type="ARBA" id="ARBA00008056"/>
    </source>
</evidence>
<accession>A0A9Q0K4C0</accession>
<dbReference type="SUPFAM" id="SSF51197">
    <property type="entry name" value="Clavaminate synthase-like"/>
    <property type="match status" value="1"/>
</dbReference>
<dbReference type="GO" id="GO:0046872">
    <property type="term" value="F:metal ion binding"/>
    <property type="evidence" value="ECO:0007669"/>
    <property type="project" value="UniProtKB-KW"/>
</dbReference>
<name>A0A9Q0K4C0_9MAGN</name>
<evidence type="ECO:0000313" key="7">
    <source>
        <dbReference type="Proteomes" id="UP001141806"/>
    </source>
</evidence>
<comment type="similarity">
    <text evidence="1">Belongs to the iron/ascorbate-dependent oxidoreductase family.</text>
</comment>
<organism evidence="6 7">
    <name type="scientific">Protea cynaroides</name>
    <dbReference type="NCBI Taxonomy" id="273540"/>
    <lineage>
        <taxon>Eukaryota</taxon>
        <taxon>Viridiplantae</taxon>
        <taxon>Streptophyta</taxon>
        <taxon>Embryophyta</taxon>
        <taxon>Tracheophyta</taxon>
        <taxon>Spermatophyta</taxon>
        <taxon>Magnoliopsida</taxon>
        <taxon>Proteales</taxon>
        <taxon>Proteaceae</taxon>
        <taxon>Protea</taxon>
    </lineage>
</organism>
<dbReference type="GO" id="GO:0016491">
    <property type="term" value="F:oxidoreductase activity"/>
    <property type="evidence" value="ECO:0007669"/>
    <property type="project" value="UniProtKB-KW"/>
</dbReference>
<dbReference type="EMBL" id="JAMYWD010000008">
    <property type="protein sequence ID" value="KAJ4962626.1"/>
    <property type="molecule type" value="Genomic_DNA"/>
</dbReference>
<dbReference type="PANTHER" id="PTHR10209:SF885">
    <property type="entry name" value="2OG-FE(II) OXYGENASE FAMILY, PUTATIVE (AFU_ORTHOLOGUE AFUA_2G00750)-RELATED"/>
    <property type="match status" value="1"/>
</dbReference>
<dbReference type="InterPro" id="IPR027443">
    <property type="entry name" value="IPNS-like_sf"/>
</dbReference>